<dbReference type="GO" id="GO:0007165">
    <property type="term" value="P:signal transduction"/>
    <property type="evidence" value="ECO:0007669"/>
    <property type="project" value="TreeGrafter"/>
</dbReference>
<dbReference type="InterPro" id="IPR020550">
    <property type="entry name" value="Inositol_monophosphatase_CS"/>
</dbReference>
<dbReference type="GO" id="GO:0046872">
    <property type="term" value="F:metal ion binding"/>
    <property type="evidence" value="ECO:0007669"/>
    <property type="project" value="UniProtKB-KW"/>
</dbReference>
<organism evidence="6 7">
    <name type="scientific">Actinoallomurus bryophytorum</name>
    <dbReference type="NCBI Taxonomy" id="1490222"/>
    <lineage>
        <taxon>Bacteria</taxon>
        <taxon>Bacillati</taxon>
        <taxon>Actinomycetota</taxon>
        <taxon>Actinomycetes</taxon>
        <taxon>Streptosporangiales</taxon>
        <taxon>Thermomonosporaceae</taxon>
        <taxon>Actinoallomurus</taxon>
    </lineage>
</organism>
<dbReference type="CDD" id="cd01637">
    <property type="entry name" value="IMPase_like"/>
    <property type="match status" value="1"/>
</dbReference>
<comment type="caution">
    <text evidence="6">The sequence shown here is derived from an EMBL/GenBank/DDBJ whole genome shotgun (WGS) entry which is preliminary data.</text>
</comment>
<dbReference type="PANTHER" id="PTHR20854:SF4">
    <property type="entry name" value="INOSITOL-1-MONOPHOSPHATASE-RELATED"/>
    <property type="match status" value="1"/>
</dbReference>
<comment type="catalytic activity">
    <reaction evidence="1">
        <text>a myo-inositol phosphate + H2O = myo-inositol + phosphate</text>
        <dbReference type="Rhea" id="RHEA:24056"/>
        <dbReference type="ChEBI" id="CHEBI:15377"/>
        <dbReference type="ChEBI" id="CHEBI:17268"/>
        <dbReference type="ChEBI" id="CHEBI:43474"/>
        <dbReference type="ChEBI" id="CHEBI:84139"/>
        <dbReference type="EC" id="3.1.3.25"/>
    </reaction>
</comment>
<protein>
    <recommendedName>
        <fullName evidence="2">inositol-phosphate phosphatase</fullName>
        <ecNumber evidence="2">3.1.3.25</ecNumber>
    </recommendedName>
</protein>
<keyword evidence="3 5" id="KW-0479">Metal-binding</keyword>
<dbReference type="Pfam" id="PF00459">
    <property type="entry name" value="Inositol_P"/>
    <property type="match status" value="1"/>
</dbReference>
<evidence type="ECO:0000256" key="3">
    <source>
        <dbReference type="ARBA" id="ARBA00022723"/>
    </source>
</evidence>
<evidence type="ECO:0000256" key="2">
    <source>
        <dbReference type="ARBA" id="ARBA00013106"/>
    </source>
</evidence>
<dbReference type="GO" id="GO:0046854">
    <property type="term" value="P:phosphatidylinositol phosphate biosynthetic process"/>
    <property type="evidence" value="ECO:0007669"/>
    <property type="project" value="InterPro"/>
</dbReference>
<accession>A0A543CKI5</accession>
<dbReference type="EMBL" id="VFOZ01000001">
    <property type="protein sequence ID" value="TQL97589.1"/>
    <property type="molecule type" value="Genomic_DNA"/>
</dbReference>
<dbReference type="PRINTS" id="PR00377">
    <property type="entry name" value="IMPHPHTASES"/>
</dbReference>
<comment type="cofactor">
    <cofactor evidence="5">
        <name>Mg(2+)</name>
        <dbReference type="ChEBI" id="CHEBI:18420"/>
    </cofactor>
</comment>
<reference evidence="6 7" key="1">
    <citation type="submission" date="2019-06" db="EMBL/GenBank/DDBJ databases">
        <title>Sequencing the genomes of 1000 actinobacteria strains.</title>
        <authorList>
            <person name="Klenk H.-P."/>
        </authorList>
    </citation>
    <scope>NUCLEOTIDE SEQUENCE [LARGE SCALE GENOMIC DNA]</scope>
    <source>
        <strain evidence="6 7">DSM 102200</strain>
    </source>
</reference>
<evidence type="ECO:0000256" key="5">
    <source>
        <dbReference type="PIRSR" id="PIRSR600760-2"/>
    </source>
</evidence>
<feature type="binding site" evidence="5">
    <location>
        <position position="86"/>
    </location>
    <ligand>
        <name>Mg(2+)</name>
        <dbReference type="ChEBI" id="CHEBI:18420"/>
        <label>1</label>
        <note>catalytic</note>
    </ligand>
</feature>
<proteinExistence type="predicted"/>
<feature type="binding site" evidence="5">
    <location>
        <position position="84"/>
    </location>
    <ligand>
        <name>Mg(2+)</name>
        <dbReference type="ChEBI" id="CHEBI:18420"/>
        <label>1</label>
        <note>catalytic</note>
    </ligand>
</feature>
<dbReference type="Proteomes" id="UP000316096">
    <property type="component" value="Unassembled WGS sequence"/>
</dbReference>
<dbReference type="RefSeq" id="WP_141956300.1">
    <property type="nucleotide sequence ID" value="NZ_VFOZ01000001.1"/>
</dbReference>
<feature type="binding site" evidence="5">
    <location>
        <position position="67"/>
    </location>
    <ligand>
        <name>Mg(2+)</name>
        <dbReference type="ChEBI" id="CHEBI:18420"/>
        <label>1</label>
        <note>catalytic</note>
    </ligand>
</feature>
<dbReference type="Gene3D" id="3.40.190.80">
    <property type="match status" value="1"/>
</dbReference>
<feature type="binding site" evidence="5">
    <location>
        <position position="87"/>
    </location>
    <ligand>
        <name>Mg(2+)</name>
        <dbReference type="ChEBI" id="CHEBI:18420"/>
        <label>1</label>
        <note>catalytic</note>
    </ligand>
</feature>
<dbReference type="InterPro" id="IPR000760">
    <property type="entry name" value="Inositol_monophosphatase-like"/>
</dbReference>
<evidence type="ECO:0000313" key="6">
    <source>
        <dbReference type="EMBL" id="TQL97589.1"/>
    </source>
</evidence>
<evidence type="ECO:0000313" key="7">
    <source>
        <dbReference type="Proteomes" id="UP000316096"/>
    </source>
</evidence>
<dbReference type="GO" id="GO:0006020">
    <property type="term" value="P:inositol metabolic process"/>
    <property type="evidence" value="ECO:0007669"/>
    <property type="project" value="TreeGrafter"/>
</dbReference>
<dbReference type="EC" id="3.1.3.25" evidence="2"/>
<dbReference type="GO" id="GO:0008934">
    <property type="term" value="F:inositol monophosphate 1-phosphatase activity"/>
    <property type="evidence" value="ECO:0007669"/>
    <property type="project" value="TreeGrafter"/>
</dbReference>
<keyword evidence="4 5" id="KW-0460">Magnesium</keyword>
<feature type="binding site" evidence="5">
    <location>
        <position position="215"/>
    </location>
    <ligand>
        <name>Mg(2+)</name>
        <dbReference type="ChEBI" id="CHEBI:18420"/>
        <label>1</label>
        <note>catalytic</note>
    </ligand>
</feature>
<dbReference type="Gene3D" id="3.30.540.10">
    <property type="entry name" value="Fructose-1,6-Bisphosphatase, subunit A, domain 1"/>
    <property type="match status" value="1"/>
</dbReference>
<gene>
    <name evidence="6" type="ORF">FB559_3184</name>
</gene>
<keyword evidence="7" id="KW-1185">Reference proteome</keyword>
<name>A0A543CKI5_9ACTN</name>
<dbReference type="SUPFAM" id="SSF56655">
    <property type="entry name" value="Carbohydrate phosphatase"/>
    <property type="match status" value="1"/>
</dbReference>
<evidence type="ECO:0000256" key="1">
    <source>
        <dbReference type="ARBA" id="ARBA00001033"/>
    </source>
</evidence>
<sequence>MTASPGALLPAAIEAVALANELIRSRLPGPLTAKGDRDMATELDFAVERTVRGHLRERTPGVAVLGEEEGVSGDPDAELMWALDPIDGTANLVHGMPLTGVSLGLIHRGRPILGVIDLPFLGVRYWAVEHTGAYAGDRRIATSRTARLNEAIVAVGDYAVGVDADEKNGLRLALNEQLAGRVQRVRMLGSAAIDLAWVADGKLDASMTMSNKPWDTAAGVIIAREAGAVVVDQDGSDHTSSSAATIAMAPGVAEELLALVAWTQEEVTALRTRRGA</sequence>
<dbReference type="PANTHER" id="PTHR20854">
    <property type="entry name" value="INOSITOL MONOPHOSPHATASE"/>
    <property type="match status" value="1"/>
</dbReference>
<dbReference type="PROSITE" id="PS00630">
    <property type="entry name" value="IMP_2"/>
    <property type="match status" value="1"/>
</dbReference>
<dbReference type="OrthoDB" id="9772456at2"/>
<evidence type="ECO:0000256" key="4">
    <source>
        <dbReference type="ARBA" id="ARBA00022842"/>
    </source>
</evidence>
<dbReference type="AlphaFoldDB" id="A0A543CKI5"/>